<reference evidence="12 13" key="1">
    <citation type="journal article" date="2021" name="Sci. Rep.">
        <title>The distribution of antibiotic resistance genes in chicken gut microbiota commensals.</title>
        <authorList>
            <person name="Juricova H."/>
            <person name="Matiasovicova J."/>
            <person name="Kubasova T."/>
            <person name="Cejkova D."/>
            <person name="Rychlik I."/>
        </authorList>
    </citation>
    <scope>NUCLEOTIDE SEQUENCE [LARGE SCALE GENOMIC DNA]</scope>
    <source>
        <strain evidence="12 13">An537</strain>
    </source>
</reference>
<keyword evidence="6" id="KW-0378">Hydrolase</keyword>
<keyword evidence="13" id="KW-1185">Reference proteome</keyword>
<dbReference type="Gene3D" id="3.60.140.10">
    <property type="entry name" value="CNF1/YfiH-like putative cysteine hydrolases"/>
    <property type="match status" value="1"/>
</dbReference>
<keyword evidence="4" id="KW-0808">Transferase</keyword>
<dbReference type="InterPro" id="IPR003730">
    <property type="entry name" value="Cu_polyphenol_OxRdtase"/>
</dbReference>
<dbReference type="CDD" id="cd16833">
    <property type="entry name" value="YfiH"/>
    <property type="match status" value="1"/>
</dbReference>
<evidence type="ECO:0000256" key="4">
    <source>
        <dbReference type="ARBA" id="ARBA00022679"/>
    </source>
</evidence>
<comment type="function">
    <text evidence="2">Purine nucleoside enzyme that catalyzes the phosphorolysis of adenosine and inosine nucleosides, yielding D-ribose 1-phosphate and the respective free bases, adenine and hypoxanthine. Also catalyzes the phosphorolysis of S-methyl-5'-thioadenosine into adenine and S-methyl-5-thio-alpha-D-ribose 1-phosphate. Also has adenosine deaminase activity.</text>
</comment>
<evidence type="ECO:0000256" key="1">
    <source>
        <dbReference type="ARBA" id="ARBA00000553"/>
    </source>
</evidence>
<evidence type="ECO:0000256" key="11">
    <source>
        <dbReference type="RuleBase" id="RU361274"/>
    </source>
</evidence>
<protein>
    <recommendedName>
        <fullName evidence="11">Purine nucleoside phosphorylase</fullName>
    </recommendedName>
</protein>
<evidence type="ECO:0000256" key="8">
    <source>
        <dbReference type="ARBA" id="ARBA00047989"/>
    </source>
</evidence>
<evidence type="ECO:0000313" key="13">
    <source>
        <dbReference type="Proteomes" id="UP000707138"/>
    </source>
</evidence>
<evidence type="ECO:0000256" key="2">
    <source>
        <dbReference type="ARBA" id="ARBA00003215"/>
    </source>
</evidence>
<evidence type="ECO:0000256" key="7">
    <source>
        <dbReference type="ARBA" id="ARBA00022833"/>
    </source>
</evidence>
<dbReference type="PANTHER" id="PTHR30616">
    <property type="entry name" value="UNCHARACTERIZED PROTEIN YFIH"/>
    <property type="match status" value="1"/>
</dbReference>
<dbReference type="NCBIfam" id="TIGR00726">
    <property type="entry name" value="peptidoglycan editing factor PgeF"/>
    <property type="match status" value="1"/>
</dbReference>
<evidence type="ECO:0000256" key="6">
    <source>
        <dbReference type="ARBA" id="ARBA00022801"/>
    </source>
</evidence>
<dbReference type="EMBL" id="JACJLA010000010">
    <property type="protein sequence ID" value="MBM6912970.1"/>
    <property type="molecule type" value="Genomic_DNA"/>
</dbReference>
<evidence type="ECO:0000256" key="3">
    <source>
        <dbReference type="ARBA" id="ARBA00007353"/>
    </source>
</evidence>
<comment type="catalytic activity">
    <reaction evidence="9">
        <text>adenosine + phosphate = alpha-D-ribose 1-phosphate + adenine</text>
        <dbReference type="Rhea" id="RHEA:27642"/>
        <dbReference type="ChEBI" id="CHEBI:16335"/>
        <dbReference type="ChEBI" id="CHEBI:16708"/>
        <dbReference type="ChEBI" id="CHEBI:43474"/>
        <dbReference type="ChEBI" id="CHEBI:57720"/>
        <dbReference type="EC" id="2.4.2.1"/>
    </reaction>
    <physiologicalReaction direction="left-to-right" evidence="9">
        <dbReference type="Rhea" id="RHEA:27643"/>
    </physiologicalReaction>
</comment>
<comment type="catalytic activity">
    <reaction evidence="10">
        <text>S-methyl-5'-thioadenosine + phosphate = 5-(methylsulfanyl)-alpha-D-ribose 1-phosphate + adenine</text>
        <dbReference type="Rhea" id="RHEA:11852"/>
        <dbReference type="ChEBI" id="CHEBI:16708"/>
        <dbReference type="ChEBI" id="CHEBI:17509"/>
        <dbReference type="ChEBI" id="CHEBI:43474"/>
        <dbReference type="ChEBI" id="CHEBI:58533"/>
        <dbReference type="EC" id="2.4.2.28"/>
    </reaction>
    <physiologicalReaction direction="left-to-right" evidence="10">
        <dbReference type="Rhea" id="RHEA:11853"/>
    </physiologicalReaction>
</comment>
<accession>A0ABS2GI30</accession>
<organism evidence="12 13">
    <name type="scientific">Veillonella magna</name>
    <dbReference type="NCBI Taxonomy" id="464322"/>
    <lineage>
        <taxon>Bacteria</taxon>
        <taxon>Bacillati</taxon>
        <taxon>Bacillota</taxon>
        <taxon>Negativicutes</taxon>
        <taxon>Veillonellales</taxon>
        <taxon>Veillonellaceae</taxon>
        <taxon>Veillonella</taxon>
    </lineage>
</organism>
<evidence type="ECO:0000256" key="10">
    <source>
        <dbReference type="ARBA" id="ARBA00049893"/>
    </source>
</evidence>
<dbReference type="Pfam" id="PF02578">
    <property type="entry name" value="Cu-oxidase_4"/>
    <property type="match status" value="1"/>
</dbReference>
<evidence type="ECO:0000313" key="12">
    <source>
        <dbReference type="EMBL" id="MBM6912970.1"/>
    </source>
</evidence>
<comment type="caution">
    <text evidence="12">The sequence shown here is derived from an EMBL/GenBank/DDBJ whole genome shotgun (WGS) entry which is preliminary data.</text>
</comment>
<keyword evidence="7" id="KW-0862">Zinc</keyword>
<evidence type="ECO:0000256" key="9">
    <source>
        <dbReference type="ARBA" id="ARBA00048968"/>
    </source>
</evidence>
<keyword evidence="5" id="KW-0479">Metal-binding</keyword>
<comment type="similarity">
    <text evidence="3 11">Belongs to the purine nucleoside phosphorylase YfiH/LACC1 family.</text>
</comment>
<proteinExistence type="inferred from homology"/>
<comment type="catalytic activity">
    <reaction evidence="1">
        <text>inosine + phosphate = alpha-D-ribose 1-phosphate + hypoxanthine</text>
        <dbReference type="Rhea" id="RHEA:27646"/>
        <dbReference type="ChEBI" id="CHEBI:17368"/>
        <dbReference type="ChEBI" id="CHEBI:17596"/>
        <dbReference type="ChEBI" id="CHEBI:43474"/>
        <dbReference type="ChEBI" id="CHEBI:57720"/>
        <dbReference type="EC" id="2.4.2.1"/>
    </reaction>
    <physiologicalReaction direction="left-to-right" evidence="1">
        <dbReference type="Rhea" id="RHEA:27647"/>
    </physiologicalReaction>
</comment>
<dbReference type="InterPro" id="IPR011324">
    <property type="entry name" value="Cytotoxic_necrot_fac-like_cat"/>
</dbReference>
<dbReference type="SUPFAM" id="SSF64438">
    <property type="entry name" value="CNF1/YfiH-like putative cysteine hydrolases"/>
    <property type="match status" value="1"/>
</dbReference>
<name>A0ABS2GI30_9FIRM</name>
<sequence length="290" mass="31791">MRSILQNNNRTVVYEGASDWLKSWSFEAAVNLSQFPLMHGVTRRFGGVSKGCFSSFNLGLHVEDEIEDVWENRKRLAKHLGVTPDVLTCGQQVHGLGVTEVTKADIGKGAFAFDAAIPNSDAIFTRLKEVPLLLMVADCVPVLLYDAAHEAVALAHAGWRGTIGHISVLTLEAMHSAYGTEPEHCYAYLGPSIGPKSFEVEESLADTFCMAKAGLKRLVTYHRRPGASVMTPHIDLKGFIADDLLNWGVPSSHITVSATDSMTNAGCYSHRRDHGHTGRMAMFAKLIKRR</sequence>
<dbReference type="PANTHER" id="PTHR30616:SF2">
    <property type="entry name" value="PURINE NUCLEOSIDE PHOSPHORYLASE LACC1"/>
    <property type="match status" value="1"/>
</dbReference>
<dbReference type="Proteomes" id="UP000707138">
    <property type="component" value="Unassembled WGS sequence"/>
</dbReference>
<gene>
    <name evidence="12" type="primary">pgeF</name>
    <name evidence="12" type="ORF">H6A01_06510</name>
</gene>
<evidence type="ECO:0000256" key="5">
    <source>
        <dbReference type="ARBA" id="ARBA00022723"/>
    </source>
</evidence>
<dbReference type="RefSeq" id="WP_205087971.1">
    <property type="nucleotide sequence ID" value="NZ_JACJLA010000010.1"/>
</dbReference>
<dbReference type="InterPro" id="IPR038371">
    <property type="entry name" value="Cu_polyphenol_OxRdtase_sf"/>
</dbReference>
<comment type="catalytic activity">
    <reaction evidence="8">
        <text>adenosine + H2O + H(+) = inosine + NH4(+)</text>
        <dbReference type="Rhea" id="RHEA:24408"/>
        <dbReference type="ChEBI" id="CHEBI:15377"/>
        <dbReference type="ChEBI" id="CHEBI:15378"/>
        <dbReference type="ChEBI" id="CHEBI:16335"/>
        <dbReference type="ChEBI" id="CHEBI:17596"/>
        <dbReference type="ChEBI" id="CHEBI:28938"/>
        <dbReference type="EC" id="3.5.4.4"/>
    </reaction>
    <physiologicalReaction direction="left-to-right" evidence="8">
        <dbReference type="Rhea" id="RHEA:24409"/>
    </physiologicalReaction>
</comment>